<dbReference type="RefSeq" id="WP_254153456.1">
    <property type="nucleotide sequence ID" value="NZ_JAHESD010000016.1"/>
</dbReference>
<accession>A0ABS5VPW6</accession>
<comment type="caution">
    <text evidence="2">The sequence shown here is derived from an EMBL/GenBank/DDBJ whole genome shotgun (WGS) entry which is preliminary data.</text>
</comment>
<proteinExistence type="predicted"/>
<feature type="chain" id="PRO_5047371269" description="DUF4249 family protein" evidence="1">
    <location>
        <begin position="22"/>
        <end position="285"/>
    </location>
</feature>
<evidence type="ECO:0008006" key="4">
    <source>
        <dbReference type="Google" id="ProtNLM"/>
    </source>
</evidence>
<evidence type="ECO:0000313" key="3">
    <source>
        <dbReference type="Proteomes" id="UP000772618"/>
    </source>
</evidence>
<name>A0ABS5VPW6_9BACT</name>
<dbReference type="EMBL" id="JAHESD010000016">
    <property type="protein sequence ID" value="MBT1703495.1"/>
    <property type="molecule type" value="Genomic_DNA"/>
</dbReference>
<dbReference type="PROSITE" id="PS51257">
    <property type="entry name" value="PROKAR_LIPOPROTEIN"/>
    <property type="match status" value="1"/>
</dbReference>
<protein>
    <recommendedName>
        <fullName evidence="4">DUF4249 family protein</fullName>
    </recommendedName>
</protein>
<sequence length="285" mass="32482">MKLVKSLILLSFFSILFGSCFDPPEYPVIPSIEYECIGFYTGQDTDSLIIYLNFKDGDGNLGLAETAEGVEAPFNEAFYFQEGANGQLVKIGTRKRYTDLPAFLEPTGTGKLVTSRTREKPGFGNLPASSCTYYTQSQLYLSEEHKGIIDESYRVVDTMRNPNFPPVYVISDEVYFERNPDHYNIEVDFLYKDPGNPNADTQGFVEYDWWKENCTTFDGRFPVLSDKTSALEGTLRYGMYSQGFQVKFSIRVLKLRIQVKDRDLNRSNVIETPEFTLESIRGRGC</sequence>
<keyword evidence="1" id="KW-0732">Signal</keyword>
<dbReference type="Proteomes" id="UP000772618">
    <property type="component" value="Unassembled WGS sequence"/>
</dbReference>
<feature type="signal peptide" evidence="1">
    <location>
        <begin position="1"/>
        <end position="21"/>
    </location>
</feature>
<evidence type="ECO:0000256" key="1">
    <source>
        <dbReference type="SAM" id="SignalP"/>
    </source>
</evidence>
<reference evidence="2 3" key="1">
    <citation type="submission" date="2021-05" db="EMBL/GenBank/DDBJ databases">
        <title>A Polyphasic approach of four new species of the genus Ohtaekwangia: Ohtaekwangia histidinii sp. nov., Ohtaekwangia cretensis sp. nov., Ohtaekwangia indiensis sp. nov., Ohtaekwangia reichenbachii sp. nov. from diverse environment.</title>
        <authorList>
            <person name="Octaviana S."/>
        </authorList>
    </citation>
    <scope>NUCLEOTIDE SEQUENCE [LARGE SCALE GENOMIC DNA]</scope>
    <source>
        <strain evidence="2 3">PWU20</strain>
    </source>
</reference>
<keyword evidence="3" id="KW-1185">Reference proteome</keyword>
<gene>
    <name evidence="2" type="ORF">KK060_09405</name>
</gene>
<organism evidence="2 3">
    <name type="scientific">Chryseosolibacter indicus</name>
    <dbReference type="NCBI Taxonomy" id="2782351"/>
    <lineage>
        <taxon>Bacteria</taxon>
        <taxon>Pseudomonadati</taxon>
        <taxon>Bacteroidota</taxon>
        <taxon>Cytophagia</taxon>
        <taxon>Cytophagales</taxon>
        <taxon>Chryseotaleaceae</taxon>
        <taxon>Chryseosolibacter</taxon>
    </lineage>
</organism>
<evidence type="ECO:0000313" key="2">
    <source>
        <dbReference type="EMBL" id="MBT1703495.1"/>
    </source>
</evidence>